<name>A0A0V1KSS5_9BILA</name>
<organism evidence="1 2">
    <name type="scientific">Trichinella nativa</name>
    <dbReference type="NCBI Taxonomy" id="6335"/>
    <lineage>
        <taxon>Eukaryota</taxon>
        <taxon>Metazoa</taxon>
        <taxon>Ecdysozoa</taxon>
        <taxon>Nematoda</taxon>
        <taxon>Enoplea</taxon>
        <taxon>Dorylaimia</taxon>
        <taxon>Trichinellida</taxon>
        <taxon>Trichinellidae</taxon>
        <taxon>Trichinella</taxon>
    </lineage>
</organism>
<protein>
    <submittedName>
        <fullName evidence="1">Uncharacterized protein</fullName>
    </submittedName>
</protein>
<reference evidence="1 2" key="1">
    <citation type="submission" date="2015-05" db="EMBL/GenBank/DDBJ databases">
        <title>Evolution of Trichinella species and genotypes.</title>
        <authorList>
            <person name="Korhonen P.K."/>
            <person name="Edoardo P."/>
            <person name="Giuseppe L.R."/>
            <person name="Gasser R.B."/>
        </authorList>
    </citation>
    <scope>NUCLEOTIDE SEQUENCE [LARGE SCALE GENOMIC DNA]</scope>
    <source>
        <strain evidence="1">ISS10</strain>
    </source>
</reference>
<dbReference type="EMBL" id="JYDW01000265">
    <property type="protein sequence ID" value="KRZ50425.1"/>
    <property type="molecule type" value="Genomic_DNA"/>
</dbReference>
<evidence type="ECO:0000313" key="2">
    <source>
        <dbReference type="Proteomes" id="UP000054721"/>
    </source>
</evidence>
<dbReference type="AlphaFoldDB" id="A0A0V1KSS5"/>
<dbReference type="Proteomes" id="UP000054721">
    <property type="component" value="Unassembled WGS sequence"/>
</dbReference>
<evidence type="ECO:0000313" key="1">
    <source>
        <dbReference type="EMBL" id="KRZ50425.1"/>
    </source>
</evidence>
<accession>A0A0V1KSS5</accession>
<sequence length="110" mass="13064">MEIIQDAALVFSYALKHEIQFSYKIIMQFFLTLRDKEKHQNRRKRNLRVPSAATKRKFSDDVIHCYEEQNAGMYSDIPVLFNQRHTGTARKRLYVHANTGCKRYKLHGMT</sequence>
<gene>
    <name evidence="1" type="ORF">T02_3430</name>
</gene>
<comment type="caution">
    <text evidence="1">The sequence shown here is derived from an EMBL/GenBank/DDBJ whole genome shotgun (WGS) entry which is preliminary data.</text>
</comment>
<dbReference type="OrthoDB" id="5923516at2759"/>
<proteinExistence type="predicted"/>
<keyword evidence="2" id="KW-1185">Reference proteome</keyword>